<organism evidence="1 2">
    <name type="scientific">Dibothriocephalus latus</name>
    <name type="common">Fish tapeworm</name>
    <name type="synonym">Diphyllobothrium latum</name>
    <dbReference type="NCBI Taxonomy" id="60516"/>
    <lineage>
        <taxon>Eukaryota</taxon>
        <taxon>Metazoa</taxon>
        <taxon>Spiralia</taxon>
        <taxon>Lophotrochozoa</taxon>
        <taxon>Platyhelminthes</taxon>
        <taxon>Cestoda</taxon>
        <taxon>Eucestoda</taxon>
        <taxon>Diphyllobothriidea</taxon>
        <taxon>Diphyllobothriidae</taxon>
        <taxon>Dibothriocephalus</taxon>
    </lineage>
</organism>
<dbReference type="Gene3D" id="3.40.630.30">
    <property type="match status" value="1"/>
</dbReference>
<evidence type="ECO:0000313" key="2">
    <source>
        <dbReference type="Proteomes" id="UP000281553"/>
    </source>
</evidence>
<sequence length="98" mass="11146">MTSFTGSVDVRLARNDDLQAIKLLCGECFPVKYFRFSTNSPFAPPRYPEPWFVELVTNTNYLTILATHQDMVIGMIVVEYRTLNNCKVSVSIAYTCVL</sequence>
<gene>
    <name evidence="1" type="ORF">DILT_LOCUS14996</name>
</gene>
<evidence type="ECO:0000313" key="1">
    <source>
        <dbReference type="EMBL" id="VDN27363.1"/>
    </source>
</evidence>
<dbReference type="AlphaFoldDB" id="A0A3P7MU15"/>
<reference evidence="1 2" key="1">
    <citation type="submission" date="2018-11" db="EMBL/GenBank/DDBJ databases">
        <authorList>
            <consortium name="Pathogen Informatics"/>
        </authorList>
    </citation>
    <scope>NUCLEOTIDE SEQUENCE [LARGE SCALE GENOMIC DNA]</scope>
</reference>
<dbReference type="Proteomes" id="UP000281553">
    <property type="component" value="Unassembled WGS sequence"/>
</dbReference>
<dbReference type="InterPro" id="IPR016181">
    <property type="entry name" value="Acyl_CoA_acyltransferase"/>
</dbReference>
<keyword evidence="2" id="KW-1185">Reference proteome</keyword>
<dbReference type="SUPFAM" id="SSF55729">
    <property type="entry name" value="Acyl-CoA N-acyltransferases (Nat)"/>
    <property type="match status" value="1"/>
</dbReference>
<proteinExistence type="predicted"/>
<name>A0A3P7MU15_DIBLA</name>
<accession>A0A3P7MU15</accession>
<dbReference type="EMBL" id="UYRU01076795">
    <property type="protein sequence ID" value="VDN27363.1"/>
    <property type="molecule type" value="Genomic_DNA"/>
</dbReference>
<dbReference type="OrthoDB" id="47017at2759"/>
<protein>
    <recommendedName>
        <fullName evidence="3">N-acetyltransferase domain-containing protein</fullName>
    </recommendedName>
</protein>
<evidence type="ECO:0008006" key="3">
    <source>
        <dbReference type="Google" id="ProtNLM"/>
    </source>
</evidence>